<protein>
    <submittedName>
        <fullName evidence="1">Uncharacterized protein</fullName>
    </submittedName>
</protein>
<comment type="caution">
    <text evidence="1">The sequence shown here is derived from an EMBL/GenBank/DDBJ whole genome shotgun (WGS) entry which is preliminary data.</text>
</comment>
<reference evidence="1" key="1">
    <citation type="submission" date="2022-06" db="EMBL/GenBank/DDBJ databases">
        <title>Vallitalea longa sp. nov., an anaerobic bacterium isolated from marine sediment.</title>
        <authorList>
            <person name="Hirano S."/>
            <person name="Terahara T."/>
            <person name="Mori K."/>
            <person name="Hamada M."/>
            <person name="Matsumoto R."/>
            <person name="Kobayashi T."/>
        </authorList>
    </citation>
    <scope>NUCLEOTIDE SEQUENCE</scope>
    <source>
        <strain evidence="1">SH18-1</strain>
    </source>
</reference>
<gene>
    <name evidence="1" type="ORF">SH1V18_45450</name>
</gene>
<dbReference type="Pfam" id="PF14112">
    <property type="entry name" value="DUF4284"/>
    <property type="match status" value="1"/>
</dbReference>
<dbReference type="Proteomes" id="UP001144256">
    <property type="component" value="Unassembled WGS sequence"/>
</dbReference>
<sequence>MNEKNISLWIGTFKDKNIMKEYFTVGHSKDGDRVNSLFEDAFLLKDVNDYFREIAFYDDIKKSIELLIKGCSYEEQVIPKFMANVKGAEDYEGNTVALLYNYKFNGSKVLDEGGGYSIMYIGTVSYDQD</sequence>
<name>A0A9W5YDG1_9FIRM</name>
<dbReference type="RefSeq" id="WP_281819463.1">
    <property type="nucleotide sequence ID" value="NZ_BRLB01000025.1"/>
</dbReference>
<evidence type="ECO:0000313" key="2">
    <source>
        <dbReference type="Proteomes" id="UP001144256"/>
    </source>
</evidence>
<dbReference type="InterPro" id="IPR025560">
    <property type="entry name" value="Imm22"/>
</dbReference>
<evidence type="ECO:0000313" key="1">
    <source>
        <dbReference type="EMBL" id="GKX32065.1"/>
    </source>
</evidence>
<keyword evidence="2" id="KW-1185">Reference proteome</keyword>
<organism evidence="1 2">
    <name type="scientific">Vallitalea longa</name>
    <dbReference type="NCBI Taxonomy" id="2936439"/>
    <lineage>
        <taxon>Bacteria</taxon>
        <taxon>Bacillati</taxon>
        <taxon>Bacillota</taxon>
        <taxon>Clostridia</taxon>
        <taxon>Lachnospirales</taxon>
        <taxon>Vallitaleaceae</taxon>
        <taxon>Vallitalea</taxon>
    </lineage>
</organism>
<dbReference type="AlphaFoldDB" id="A0A9W5YDG1"/>
<accession>A0A9W5YDG1</accession>
<dbReference type="EMBL" id="BRLB01000025">
    <property type="protein sequence ID" value="GKX32065.1"/>
    <property type="molecule type" value="Genomic_DNA"/>
</dbReference>
<proteinExistence type="predicted"/>